<accession>A0A212IWG6</accession>
<dbReference type="AlphaFoldDB" id="A0A212IWG6"/>
<dbReference type="GO" id="GO:0042597">
    <property type="term" value="C:periplasmic space"/>
    <property type="evidence" value="ECO:0007669"/>
    <property type="project" value="UniProtKB-ARBA"/>
</dbReference>
<dbReference type="Pfam" id="PF00496">
    <property type="entry name" value="SBP_bac_5"/>
    <property type="match status" value="1"/>
</dbReference>
<gene>
    <name evidence="6" type="ORF">KL86CLO1_10128</name>
</gene>
<reference evidence="6" key="1">
    <citation type="submission" date="2016-04" db="EMBL/GenBank/DDBJ databases">
        <authorList>
            <person name="Evans L.H."/>
            <person name="Alamgir A."/>
            <person name="Owens N."/>
            <person name="Weber N.D."/>
            <person name="Virtaneva K."/>
            <person name="Barbian K."/>
            <person name="Babar A."/>
            <person name="Rosenke K."/>
        </authorList>
    </citation>
    <scope>NUCLEOTIDE SEQUENCE</scope>
    <source>
        <strain evidence="6">86</strain>
    </source>
</reference>
<organism evidence="6">
    <name type="scientific">uncultured Eubacteriales bacterium</name>
    <dbReference type="NCBI Taxonomy" id="172733"/>
    <lineage>
        <taxon>Bacteria</taxon>
        <taxon>Bacillati</taxon>
        <taxon>Bacillota</taxon>
        <taxon>Clostridia</taxon>
        <taxon>Eubacteriales</taxon>
        <taxon>environmental samples</taxon>
    </lineage>
</organism>
<dbReference type="PANTHER" id="PTHR30290">
    <property type="entry name" value="PERIPLASMIC BINDING COMPONENT OF ABC TRANSPORTER"/>
    <property type="match status" value="1"/>
</dbReference>
<evidence type="ECO:0000259" key="5">
    <source>
        <dbReference type="Pfam" id="PF00496"/>
    </source>
</evidence>
<dbReference type="SUPFAM" id="SSF53850">
    <property type="entry name" value="Periplasmic binding protein-like II"/>
    <property type="match status" value="1"/>
</dbReference>
<dbReference type="GO" id="GO:0015833">
    <property type="term" value="P:peptide transport"/>
    <property type="evidence" value="ECO:0007669"/>
    <property type="project" value="TreeGrafter"/>
</dbReference>
<evidence type="ECO:0000256" key="3">
    <source>
        <dbReference type="ARBA" id="ARBA00022729"/>
    </source>
</evidence>
<sequence length="534" mass="58473">MKRKTYRLASLALTGALALSLAACGGGGTAATTPATPSAAPAVSATPAETGGYANQIVIGTLSDPTYIDPNAPGVGPSEINVTQQIYEGLVRTAEDGSIQPLLAKDWGVSEDALTYTFNLKPGIKFSDGSAVTGDDWVWSLYRARDYETSNYRFIAEAIDTVEATDSQVVITLKYPWAPFLADLANFNMVVGSKAHWGAVGDEAYLNDPLGTGPYMVKEWNRGQSLTLEANPYYHEAGYPKTPEIKYTVVSDDNTRLMQLQSGQIDVVGDLPFSVAPMVEADPSLNLDVFPSTQIRYLILNTTKPPFDDVKVRQALYYALNKQEMATAVAGQYGESVAALVSSTQEKWSNSSLKVTDYAPDTAKQMLSDAGYTQPVQFTLSIRSGSTVYEQIATLIKSQVDKAGFDCQIEMLEKAAISDKYTSLSHQATILQWVDDIEDPSGITGWTVDYDQCDAWYTGLNDAELDQLNTNASMEMDETKRVEMYQEIQQRIYDNANVIPLFSNGFAYAASQKVEGLYVSPFYVYQAMNWTKSE</sequence>
<dbReference type="Gene3D" id="3.10.105.10">
    <property type="entry name" value="Dipeptide-binding Protein, Domain 3"/>
    <property type="match status" value="1"/>
</dbReference>
<protein>
    <submittedName>
        <fullName evidence="6">ABC transporter, substrate-binding protein, family 5</fullName>
    </submittedName>
</protein>
<dbReference type="InterPro" id="IPR039424">
    <property type="entry name" value="SBP_5"/>
</dbReference>
<keyword evidence="2" id="KW-0813">Transport</keyword>
<dbReference type="CDD" id="cd00995">
    <property type="entry name" value="PBP2_NikA_DppA_OppA_like"/>
    <property type="match status" value="1"/>
</dbReference>
<dbReference type="PROSITE" id="PS51257">
    <property type="entry name" value="PROKAR_LIPOPROTEIN"/>
    <property type="match status" value="1"/>
</dbReference>
<dbReference type="InterPro" id="IPR000914">
    <property type="entry name" value="SBP_5_dom"/>
</dbReference>
<dbReference type="PANTHER" id="PTHR30290:SF9">
    <property type="entry name" value="OLIGOPEPTIDE-BINDING PROTEIN APPA"/>
    <property type="match status" value="1"/>
</dbReference>
<proteinExistence type="inferred from homology"/>
<evidence type="ECO:0000256" key="2">
    <source>
        <dbReference type="ARBA" id="ARBA00022448"/>
    </source>
</evidence>
<keyword evidence="3 4" id="KW-0732">Signal</keyword>
<feature type="signal peptide" evidence="4">
    <location>
        <begin position="1"/>
        <end position="25"/>
    </location>
</feature>
<dbReference type="Gene3D" id="3.40.190.10">
    <property type="entry name" value="Periplasmic binding protein-like II"/>
    <property type="match status" value="1"/>
</dbReference>
<dbReference type="GO" id="GO:1904680">
    <property type="term" value="F:peptide transmembrane transporter activity"/>
    <property type="evidence" value="ECO:0007669"/>
    <property type="project" value="TreeGrafter"/>
</dbReference>
<evidence type="ECO:0000256" key="1">
    <source>
        <dbReference type="ARBA" id="ARBA00005695"/>
    </source>
</evidence>
<evidence type="ECO:0000256" key="4">
    <source>
        <dbReference type="SAM" id="SignalP"/>
    </source>
</evidence>
<dbReference type="PIRSF" id="PIRSF002741">
    <property type="entry name" value="MppA"/>
    <property type="match status" value="1"/>
</dbReference>
<comment type="similarity">
    <text evidence="1">Belongs to the bacterial solute-binding protein 5 family.</text>
</comment>
<feature type="domain" description="Solute-binding protein family 5" evidence="5">
    <location>
        <begin position="99"/>
        <end position="446"/>
    </location>
</feature>
<dbReference type="InterPro" id="IPR030678">
    <property type="entry name" value="Peptide/Ni-bd"/>
</dbReference>
<dbReference type="GO" id="GO:0043190">
    <property type="term" value="C:ATP-binding cassette (ABC) transporter complex"/>
    <property type="evidence" value="ECO:0007669"/>
    <property type="project" value="InterPro"/>
</dbReference>
<evidence type="ECO:0000313" key="6">
    <source>
        <dbReference type="EMBL" id="SBV91492.1"/>
    </source>
</evidence>
<feature type="chain" id="PRO_5038530119" evidence="4">
    <location>
        <begin position="26"/>
        <end position="534"/>
    </location>
</feature>
<name>A0A212IWG6_9FIRM</name>
<dbReference type="EMBL" id="FLUN01000001">
    <property type="protein sequence ID" value="SBV91492.1"/>
    <property type="molecule type" value="Genomic_DNA"/>
</dbReference>